<sequence length="114" mass="13035">MLVNSQLRTKTLSWGCGEKDKGKSRSAIRSLPEPIVIQNNGTPKKIVNKVQKKFGFQCNSWKVFEVLVEAWTLRRKTKQRGLKIIRNGILQIAEFNLASCLNDISRPSFQYAKL</sequence>
<proteinExistence type="predicted"/>
<dbReference type="Proteomes" id="UP000824120">
    <property type="component" value="Chromosome 7"/>
</dbReference>
<dbReference type="EMBL" id="JACXVP010000007">
    <property type="protein sequence ID" value="KAG5594550.1"/>
    <property type="molecule type" value="Genomic_DNA"/>
</dbReference>
<accession>A0A9J5Y675</accession>
<reference evidence="1 2" key="1">
    <citation type="submission" date="2020-09" db="EMBL/GenBank/DDBJ databases">
        <title>De no assembly of potato wild relative species, Solanum commersonii.</title>
        <authorList>
            <person name="Cho K."/>
        </authorList>
    </citation>
    <scope>NUCLEOTIDE SEQUENCE [LARGE SCALE GENOMIC DNA]</scope>
    <source>
        <strain evidence="1">LZ3.2</strain>
        <tissue evidence="1">Leaf</tissue>
    </source>
</reference>
<protein>
    <submittedName>
        <fullName evidence="1">Uncharacterized protein</fullName>
    </submittedName>
</protein>
<gene>
    <name evidence="1" type="ORF">H5410_035782</name>
</gene>
<comment type="caution">
    <text evidence="1">The sequence shown here is derived from an EMBL/GenBank/DDBJ whole genome shotgun (WGS) entry which is preliminary data.</text>
</comment>
<evidence type="ECO:0000313" key="1">
    <source>
        <dbReference type="EMBL" id="KAG5594550.1"/>
    </source>
</evidence>
<keyword evidence="2" id="KW-1185">Reference proteome</keyword>
<name>A0A9J5Y675_SOLCO</name>
<dbReference type="AlphaFoldDB" id="A0A9J5Y675"/>
<organism evidence="1 2">
    <name type="scientific">Solanum commersonii</name>
    <name type="common">Commerson's wild potato</name>
    <name type="synonym">Commerson's nightshade</name>
    <dbReference type="NCBI Taxonomy" id="4109"/>
    <lineage>
        <taxon>Eukaryota</taxon>
        <taxon>Viridiplantae</taxon>
        <taxon>Streptophyta</taxon>
        <taxon>Embryophyta</taxon>
        <taxon>Tracheophyta</taxon>
        <taxon>Spermatophyta</taxon>
        <taxon>Magnoliopsida</taxon>
        <taxon>eudicotyledons</taxon>
        <taxon>Gunneridae</taxon>
        <taxon>Pentapetalae</taxon>
        <taxon>asterids</taxon>
        <taxon>lamiids</taxon>
        <taxon>Solanales</taxon>
        <taxon>Solanaceae</taxon>
        <taxon>Solanoideae</taxon>
        <taxon>Solaneae</taxon>
        <taxon>Solanum</taxon>
    </lineage>
</organism>
<evidence type="ECO:0000313" key="2">
    <source>
        <dbReference type="Proteomes" id="UP000824120"/>
    </source>
</evidence>